<organism evidence="8 9">
    <name type="scientific">Levilactobacillus hammesii DSM 16381</name>
    <dbReference type="NCBI Taxonomy" id="1423753"/>
    <lineage>
        <taxon>Bacteria</taxon>
        <taxon>Bacillati</taxon>
        <taxon>Bacillota</taxon>
        <taxon>Bacilli</taxon>
        <taxon>Lactobacillales</taxon>
        <taxon>Lactobacillaceae</taxon>
        <taxon>Levilactobacillus</taxon>
    </lineage>
</organism>
<name>A0A0R1UTQ8_9LACO</name>
<feature type="binding site" evidence="7">
    <location>
        <position position="165"/>
    </location>
    <ligand>
        <name>Fe cation</name>
        <dbReference type="ChEBI" id="CHEBI:24875"/>
        <label>2</label>
    </ligand>
</feature>
<evidence type="ECO:0000256" key="2">
    <source>
        <dbReference type="ARBA" id="ARBA00022723"/>
    </source>
</evidence>
<evidence type="ECO:0000256" key="7">
    <source>
        <dbReference type="PIRSR" id="PIRSR004789-51"/>
    </source>
</evidence>
<feature type="active site" description="Proton donor" evidence="6">
    <location>
        <position position="85"/>
    </location>
</feature>
<feature type="binding site" evidence="7">
    <location>
        <position position="55"/>
    </location>
    <ligand>
        <name>Fe cation</name>
        <dbReference type="ChEBI" id="CHEBI:24875"/>
        <label>1</label>
    </ligand>
</feature>
<dbReference type="AlphaFoldDB" id="A0A0R1UTQ8"/>
<dbReference type="GO" id="GO:0004113">
    <property type="term" value="F:2',3'-cyclic-nucleotide 3'-phosphodiesterase activity"/>
    <property type="evidence" value="ECO:0007669"/>
    <property type="project" value="TreeGrafter"/>
</dbReference>
<evidence type="ECO:0000256" key="6">
    <source>
        <dbReference type="PIRSR" id="PIRSR004789-50"/>
    </source>
</evidence>
<evidence type="ECO:0000256" key="4">
    <source>
        <dbReference type="ARBA" id="ARBA00023004"/>
    </source>
</evidence>
<dbReference type="PANTHER" id="PTHR36303:SF1">
    <property type="entry name" value="2',3'-CYCLIC-NUCLEOTIDE 2'-PHOSPHODIESTERASE"/>
    <property type="match status" value="1"/>
</dbReference>
<dbReference type="InterPro" id="IPR029052">
    <property type="entry name" value="Metallo-depent_PP-like"/>
</dbReference>
<dbReference type="InterPro" id="IPR005235">
    <property type="entry name" value="YmdB-like"/>
</dbReference>
<feature type="binding site" evidence="7">
    <location>
        <position position="55"/>
    </location>
    <ligand>
        <name>Fe cation</name>
        <dbReference type="ChEBI" id="CHEBI:24875"/>
        <label>2</label>
    </ligand>
</feature>
<gene>
    <name evidence="8" type="ORF">FD28_GL000234</name>
</gene>
<dbReference type="EMBL" id="AZFS01000052">
    <property type="protein sequence ID" value="KRL94851.1"/>
    <property type="molecule type" value="Genomic_DNA"/>
</dbReference>
<sequence length="280" mass="30892">MPVNEDPRGVTDRGTKMRILFVGDVVGNIGVDMIHEYLPQLKRDLKPQVTIVNGENSTPVGRGISQNIYKQLLKDGADVVTMGNHTWDNAELYDFIGGANRLVRPANFPGDTPGQGWTKVKVNQQVLAVVNMQGRVFMNPMDDPFAMMKDLLPELDTDFVFVDFHAETTSEKRAFAMRYDGQLSAVVGTHTHVQTSDAQVLKHGTAFMTEAGMTGPADSVLGMQADSVIERFENQRPTRYTVQEKGAGLLSGCVIDLNDKNGHATRIHPILISPQHPYQS</sequence>
<dbReference type="GO" id="GO:0046872">
    <property type="term" value="F:metal ion binding"/>
    <property type="evidence" value="ECO:0007669"/>
    <property type="project" value="UniProtKB-KW"/>
</dbReference>
<dbReference type="Pfam" id="PF13277">
    <property type="entry name" value="YmdB"/>
    <property type="match status" value="1"/>
</dbReference>
<feature type="binding site" evidence="7">
    <location>
        <position position="24"/>
    </location>
    <ligand>
        <name>Fe cation</name>
        <dbReference type="ChEBI" id="CHEBI:24875"/>
        <label>1</label>
    </ligand>
</feature>
<dbReference type="STRING" id="1423753.FD28_GL000234"/>
<keyword evidence="3" id="KW-0378">Hydrolase</keyword>
<reference evidence="8 9" key="1">
    <citation type="journal article" date="2015" name="Genome Announc.">
        <title>Expanding the biotechnology potential of lactobacilli through comparative genomics of 213 strains and associated genera.</title>
        <authorList>
            <person name="Sun Z."/>
            <person name="Harris H.M."/>
            <person name="McCann A."/>
            <person name="Guo C."/>
            <person name="Argimon S."/>
            <person name="Zhang W."/>
            <person name="Yang X."/>
            <person name="Jeffery I.B."/>
            <person name="Cooney J.C."/>
            <person name="Kagawa T.F."/>
            <person name="Liu W."/>
            <person name="Song Y."/>
            <person name="Salvetti E."/>
            <person name="Wrobel A."/>
            <person name="Rasinkangas P."/>
            <person name="Parkhill J."/>
            <person name="Rea M.C."/>
            <person name="O'Sullivan O."/>
            <person name="Ritari J."/>
            <person name="Douillard F.P."/>
            <person name="Paul Ross R."/>
            <person name="Yang R."/>
            <person name="Briner A.E."/>
            <person name="Felis G.E."/>
            <person name="de Vos W.M."/>
            <person name="Barrangou R."/>
            <person name="Klaenhammer T.R."/>
            <person name="Caufield P.W."/>
            <person name="Cui Y."/>
            <person name="Zhang H."/>
            <person name="O'Toole P.W."/>
        </authorList>
    </citation>
    <scope>NUCLEOTIDE SEQUENCE [LARGE SCALE GENOMIC DNA]</scope>
    <source>
        <strain evidence="8 9">DSM 16381</strain>
    </source>
</reference>
<dbReference type="PIRSF" id="PIRSF004789">
    <property type="entry name" value="DR1281"/>
    <property type="match status" value="1"/>
</dbReference>
<evidence type="ECO:0000313" key="8">
    <source>
        <dbReference type="EMBL" id="KRL94851.1"/>
    </source>
</evidence>
<dbReference type="FunFam" id="3.60.21.10:FF:000016">
    <property type="entry name" value="Putative metallophosphoesterase"/>
    <property type="match status" value="1"/>
</dbReference>
<protein>
    <submittedName>
        <fullName evidence="8">Calcineurin-like phosphoesterase</fullName>
    </submittedName>
</protein>
<keyword evidence="9" id="KW-1185">Reference proteome</keyword>
<evidence type="ECO:0000256" key="3">
    <source>
        <dbReference type="ARBA" id="ARBA00022801"/>
    </source>
</evidence>
<comment type="cofactor">
    <cofactor evidence="1">
        <name>Fe(3+)</name>
        <dbReference type="ChEBI" id="CHEBI:29034"/>
    </cofactor>
</comment>
<dbReference type="NCBIfam" id="TIGR00282">
    <property type="entry name" value="TIGR00282 family metallophosphoesterase"/>
    <property type="match status" value="1"/>
</dbReference>
<dbReference type="PANTHER" id="PTHR36303">
    <property type="entry name" value="2',3'-CYCLIC-NUCLEOTIDE 2'-PHOSPHODIESTERASE"/>
    <property type="match status" value="1"/>
</dbReference>
<proteinExistence type="inferred from homology"/>
<feature type="binding site" evidence="7">
    <location>
        <position position="192"/>
    </location>
    <ligand>
        <name>Fe cation</name>
        <dbReference type="ChEBI" id="CHEBI:24875"/>
        <label>1</label>
    </ligand>
</feature>
<evidence type="ECO:0000313" key="9">
    <source>
        <dbReference type="Proteomes" id="UP000051580"/>
    </source>
</evidence>
<evidence type="ECO:0000256" key="5">
    <source>
        <dbReference type="ARBA" id="ARBA00061401"/>
    </source>
</evidence>
<feature type="binding site" evidence="7">
    <location>
        <position position="56"/>
    </location>
    <ligand>
        <name>Fe cation</name>
        <dbReference type="ChEBI" id="CHEBI:24875"/>
        <label>1</label>
    </ligand>
</feature>
<dbReference type="Gene3D" id="3.60.21.10">
    <property type="match status" value="1"/>
</dbReference>
<comment type="caution">
    <text evidence="8">The sequence shown here is derived from an EMBL/GenBank/DDBJ whole genome shotgun (WGS) entry which is preliminary data.</text>
</comment>
<dbReference type="Proteomes" id="UP000051580">
    <property type="component" value="Unassembled WGS sequence"/>
</dbReference>
<keyword evidence="4" id="KW-0408">Iron</keyword>
<feature type="binding site" evidence="7">
    <location>
        <position position="190"/>
    </location>
    <ligand>
        <name>Fe cation</name>
        <dbReference type="ChEBI" id="CHEBI:24875"/>
        <label>2</label>
    </ligand>
</feature>
<evidence type="ECO:0000256" key="1">
    <source>
        <dbReference type="ARBA" id="ARBA00001965"/>
    </source>
</evidence>
<keyword evidence="2 7" id="KW-0479">Metal-binding</keyword>
<dbReference type="SUPFAM" id="SSF56300">
    <property type="entry name" value="Metallo-dependent phosphatases"/>
    <property type="match status" value="1"/>
</dbReference>
<comment type="similarity">
    <text evidence="5">Belongs to the YmdB-like family.</text>
</comment>
<feature type="binding site" evidence="7">
    <location>
        <position position="84"/>
    </location>
    <ligand>
        <name>Fe cation</name>
        <dbReference type="ChEBI" id="CHEBI:24875"/>
        <label>2</label>
    </ligand>
</feature>
<dbReference type="PATRIC" id="fig|1423753.3.peg.244"/>
<accession>A0A0R1UTQ8</accession>